<dbReference type="EMBL" id="WQNF01000001">
    <property type="protein sequence ID" value="MVT63913.1"/>
    <property type="molecule type" value="Genomic_DNA"/>
</dbReference>
<comment type="caution">
    <text evidence="1">The sequence shown here is derived from an EMBL/GenBank/DDBJ whole genome shotgun (WGS) entry which is preliminary data.</text>
</comment>
<dbReference type="AlphaFoldDB" id="A0A844S9B3"/>
<proteinExistence type="predicted"/>
<reference evidence="1 2" key="1">
    <citation type="submission" date="2019-12" db="EMBL/GenBank/DDBJ databases">
        <title>Draft genome sequences Bradyrhizobium cajani AMBPC1010, Bradyrhizobium pachyrhizi AMBPC1040 and Bradyrhizobium yuanmingense ALSPC3051, three plant growth promoting strains isolated from nodules of Cajanus cajan L. in Dominican Republic.</title>
        <authorList>
            <person name="Flores-Felix J.D."/>
            <person name="Araujo J."/>
            <person name="Diaz-Alcantara C."/>
            <person name="Gonzalez-Andres F."/>
            <person name="Velazquez E."/>
        </authorList>
    </citation>
    <scope>NUCLEOTIDE SEQUENCE [LARGE SCALE GENOMIC DNA]</scope>
    <source>
        <strain evidence="1 2">1040</strain>
    </source>
</reference>
<dbReference type="RefSeq" id="WP_157340734.1">
    <property type="nucleotide sequence ID" value="NZ_CP121667.1"/>
</dbReference>
<sequence length="53" mass="5874">MISPPFVEIRQSEDVSSIVVAESLPRNATGKVQKNLLCDRFADISSAEVQQRI</sequence>
<evidence type="ECO:0000313" key="2">
    <source>
        <dbReference type="Proteomes" id="UP000436468"/>
    </source>
</evidence>
<name>A0A844S9B3_9BRAD</name>
<evidence type="ECO:0000313" key="1">
    <source>
        <dbReference type="EMBL" id="MVT63913.1"/>
    </source>
</evidence>
<keyword evidence="2" id="KW-1185">Reference proteome</keyword>
<organism evidence="1 2">
    <name type="scientific">Bradyrhizobium pachyrhizi</name>
    <dbReference type="NCBI Taxonomy" id="280333"/>
    <lineage>
        <taxon>Bacteria</taxon>
        <taxon>Pseudomonadati</taxon>
        <taxon>Pseudomonadota</taxon>
        <taxon>Alphaproteobacteria</taxon>
        <taxon>Hyphomicrobiales</taxon>
        <taxon>Nitrobacteraceae</taxon>
        <taxon>Bradyrhizobium</taxon>
    </lineage>
</organism>
<dbReference type="Proteomes" id="UP000436468">
    <property type="component" value="Unassembled WGS sequence"/>
</dbReference>
<protein>
    <submittedName>
        <fullName evidence="1">Uncharacterized protein</fullName>
    </submittedName>
</protein>
<accession>A0A844S9B3</accession>
<gene>
    <name evidence="1" type="ORF">GPL21_02125</name>
</gene>